<dbReference type="OrthoDB" id="3396976at2"/>
<reference evidence="1 2" key="1">
    <citation type="submission" date="2014-06" db="EMBL/GenBank/DDBJ databases">
        <title>Saccharopolyspora rectivirgula DSM-43113 Genome sequencing.</title>
        <authorList>
            <person name="Barrera C."/>
            <person name="Millon L."/>
            <person name="Rognon B."/>
            <person name="Zaugg C."/>
            <person name="Monod M."/>
        </authorList>
    </citation>
    <scope>NUCLEOTIDE SEQUENCE [LARGE SCALE GENOMIC DNA]</scope>
    <source>
        <strain evidence="1 2">DSM 43113</strain>
    </source>
</reference>
<name>A0A073BCA2_9PSEU</name>
<dbReference type="RefSeq" id="WP_029722441.1">
    <property type="nucleotide sequence ID" value="NZ_JNVU01000013.1"/>
</dbReference>
<keyword evidence="2" id="KW-1185">Reference proteome</keyword>
<gene>
    <name evidence="1" type="ORF">GU90_04715</name>
</gene>
<evidence type="ECO:0000313" key="2">
    <source>
        <dbReference type="Proteomes" id="UP000031419"/>
    </source>
</evidence>
<proteinExistence type="predicted"/>
<dbReference type="AlphaFoldDB" id="A0A073BCA2"/>
<comment type="caution">
    <text evidence="1">The sequence shown here is derived from an EMBL/GenBank/DDBJ whole genome shotgun (WGS) entry which is preliminary data.</text>
</comment>
<organism evidence="1 2">
    <name type="scientific">Saccharopolyspora rectivirgula</name>
    <dbReference type="NCBI Taxonomy" id="28042"/>
    <lineage>
        <taxon>Bacteria</taxon>
        <taxon>Bacillati</taxon>
        <taxon>Actinomycetota</taxon>
        <taxon>Actinomycetes</taxon>
        <taxon>Pseudonocardiales</taxon>
        <taxon>Pseudonocardiaceae</taxon>
        <taxon>Saccharopolyspora</taxon>
    </lineage>
</organism>
<dbReference type="EMBL" id="JNVU01000013">
    <property type="protein sequence ID" value="KEI45409.1"/>
    <property type="molecule type" value="Genomic_DNA"/>
</dbReference>
<sequence length="209" mass="23412">MSSDSVQIGLAAFLDYTRSNTRGCVNLVKAQRTMYLDPDRRASAFYGPFRAALRRAVNSPDPERVLTRTVAKARPVQRSHFEALRAGFLQWWGKTRGTGVPISSGRWQCGQLTINIPDQGCLGLRYRNGRTELVLPYLKEPELTAEDAYPALRILELESDEMLPGAAPAVLDVRRGKLHKLRKNTNRGDLDAYLEAEAAKYLVHWQAAA</sequence>
<dbReference type="Proteomes" id="UP000031419">
    <property type="component" value="Unassembled WGS sequence"/>
</dbReference>
<evidence type="ECO:0000313" key="1">
    <source>
        <dbReference type="EMBL" id="KEI45409.1"/>
    </source>
</evidence>
<accession>A0A073BCA2</accession>
<dbReference type="eggNOG" id="ENOG5030WV2">
    <property type="taxonomic scope" value="Bacteria"/>
</dbReference>
<protein>
    <submittedName>
        <fullName evidence="1">Uncharacterized protein</fullName>
    </submittedName>
</protein>